<dbReference type="PROSITE" id="PS00198">
    <property type="entry name" value="4FE4S_FER_1"/>
    <property type="match status" value="2"/>
</dbReference>
<dbReference type="EMBL" id="SNRW01000642">
    <property type="protein sequence ID" value="KAA6399979.1"/>
    <property type="molecule type" value="Genomic_DNA"/>
</dbReference>
<dbReference type="PROSITE" id="PS51379">
    <property type="entry name" value="4FE4S_FER_2"/>
    <property type="match status" value="2"/>
</dbReference>
<feature type="non-terminal residue" evidence="2">
    <location>
        <position position="1"/>
    </location>
</feature>
<proteinExistence type="predicted"/>
<protein>
    <recommendedName>
        <fullName evidence="1">4Fe-4S ferredoxin-type domain-containing protein</fullName>
    </recommendedName>
</protein>
<sequence length="313" mass="36261">VRTFDGLELFKTADLGNQGVRPETDLTQIEIWSQFLNSLQTANIFGFGSYTFALKPAPYVLRIINESVIDQQYFQSIKYFFSFTTHGSIQSKAIDKIAEHMNKRLNNAKFLGKIDFHCPENYPPLLPKIGEQDKWDNNEIVRLRSFEDDLIKRIYDPDFKGEKFAVSNKDLTVTQKEKYLSYGTVQVDCNVCVKCGVCERNCPYNAIKLKDYKDGVLIDNINDYDAGAEGVVKIPTVDQERCQLCARCFNKCPKHAINFVKYHTHLRSQYKGPELKFNRVSEDEQERIDIHGEQPVEFGKLPWLPSLMWRNFI</sequence>
<dbReference type="Gene3D" id="3.30.70.20">
    <property type="match status" value="1"/>
</dbReference>
<dbReference type="AlphaFoldDB" id="A0A5J4X0I9"/>
<dbReference type="InterPro" id="IPR017896">
    <property type="entry name" value="4Fe4S_Fe-S-bd"/>
</dbReference>
<organism evidence="2 3">
    <name type="scientific">Streblomastix strix</name>
    <dbReference type="NCBI Taxonomy" id="222440"/>
    <lineage>
        <taxon>Eukaryota</taxon>
        <taxon>Metamonada</taxon>
        <taxon>Preaxostyla</taxon>
        <taxon>Oxymonadida</taxon>
        <taxon>Streblomastigidae</taxon>
        <taxon>Streblomastix</taxon>
    </lineage>
</organism>
<comment type="caution">
    <text evidence="2">The sequence shown here is derived from an EMBL/GenBank/DDBJ whole genome shotgun (WGS) entry which is preliminary data.</text>
</comment>
<evidence type="ECO:0000313" key="3">
    <source>
        <dbReference type="Proteomes" id="UP000324800"/>
    </source>
</evidence>
<name>A0A5J4X0I9_9EUKA</name>
<reference evidence="2 3" key="1">
    <citation type="submission" date="2019-03" db="EMBL/GenBank/DDBJ databases">
        <title>Single cell metagenomics reveals metabolic interactions within the superorganism composed of flagellate Streblomastix strix and complex community of Bacteroidetes bacteria on its surface.</title>
        <authorList>
            <person name="Treitli S.C."/>
            <person name="Kolisko M."/>
            <person name="Husnik F."/>
            <person name="Keeling P."/>
            <person name="Hampl V."/>
        </authorList>
    </citation>
    <scope>NUCLEOTIDE SEQUENCE [LARGE SCALE GENOMIC DNA]</scope>
    <source>
        <strain evidence="2">ST1C</strain>
    </source>
</reference>
<accession>A0A5J4X0I9</accession>
<evidence type="ECO:0000259" key="1">
    <source>
        <dbReference type="PROSITE" id="PS51379"/>
    </source>
</evidence>
<gene>
    <name evidence="2" type="ORF">EZS28_004488</name>
</gene>
<dbReference type="InterPro" id="IPR017900">
    <property type="entry name" value="4Fe4S_Fe_S_CS"/>
</dbReference>
<feature type="domain" description="4Fe-4S ferredoxin-type" evidence="1">
    <location>
        <begin position="183"/>
        <end position="212"/>
    </location>
</feature>
<evidence type="ECO:0000313" key="2">
    <source>
        <dbReference type="EMBL" id="KAA6399979.1"/>
    </source>
</evidence>
<dbReference type="Pfam" id="PF12838">
    <property type="entry name" value="Fer4_7"/>
    <property type="match status" value="1"/>
</dbReference>
<dbReference type="Proteomes" id="UP000324800">
    <property type="component" value="Unassembled WGS sequence"/>
</dbReference>
<dbReference type="SUPFAM" id="SSF54862">
    <property type="entry name" value="4Fe-4S ferredoxins"/>
    <property type="match status" value="1"/>
</dbReference>
<feature type="domain" description="4Fe-4S ferredoxin-type" evidence="1">
    <location>
        <begin position="233"/>
        <end position="262"/>
    </location>
</feature>